<keyword evidence="5" id="KW-0614">Plasmid</keyword>
<keyword evidence="3" id="KW-0378">Hydrolase</keyword>
<dbReference type="InterPro" id="IPR051458">
    <property type="entry name" value="Cyt/Met_Dipeptidase"/>
</dbReference>
<dbReference type="GO" id="GO:0046872">
    <property type="term" value="F:metal ion binding"/>
    <property type="evidence" value="ECO:0007669"/>
    <property type="project" value="UniProtKB-KW"/>
</dbReference>
<accession>A0A142BPA4</accession>
<dbReference type="GO" id="GO:0008233">
    <property type="term" value="F:peptidase activity"/>
    <property type="evidence" value="ECO:0007669"/>
    <property type="project" value="UniProtKB-KW"/>
</dbReference>
<organism evidence="5">
    <name type="scientific">Sinorhizobium sp. M14</name>
    <dbReference type="NCBI Taxonomy" id="430451"/>
    <lineage>
        <taxon>Bacteria</taxon>
        <taxon>Pseudomonadati</taxon>
        <taxon>Pseudomonadota</taxon>
        <taxon>Alphaproteobacteria</taxon>
        <taxon>Hyphomicrobiales</taxon>
        <taxon>Rhizobiaceae</taxon>
        <taxon>Sinorhizobium/Ensifer group</taxon>
        <taxon>Sinorhizobium</taxon>
    </lineage>
</organism>
<keyword evidence="2" id="KW-0479">Metal-binding</keyword>
<evidence type="ECO:0000256" key="1">
    <source>
        <dbReference type="ARBA" id="ARBA00022670"/>
    </source>
</evidence>
<evidence type="ECO:0000256" key="3">
    <source>
        <dbReference type="ARBA" id="ARBA00022801"/>
    </source>
</evidence>
<dbReference type="InterPro" id="IPR011650">
    <property type="entry name" value="Peptidase_M20_dimer"/>
</dbReference>
<proteinExistence type="predicted"/>
<evidence type="ECO:0000313" key="5">
    <source>
        <dbReference type="EMBL" id="AMP34912.1"/>
    </source>
</evidence>
<evidence type="ECO:0000256" key="2">
    <source>
        <dbReference type="ARBA" id="ARBA00022723"/>
    </source>
</evidence>
<dbReference type="Gene3D" id="3.40.630.10">
    <property type="entry name" value="Zn peptidases"/>
    <property type="match status" value="1"/>
</dbReference>
<reference evidence="5" key="1">
    <citation type="submission" date="2015-11" db="EMBL/GenBank/DDBJ databases">
        <title>Molecular characterization of pSinB plasmid of arsenite oxidizing, metalotolerant Sinorhizobium sp. M14 - insight into the heavy metal resistome of sinorhizobial extrachromosomal replicons.</title>
        <authorList>
            <person name="Romaniuk K."/>
            <person name="Decewicz P."/>
            <person name="Mielnicki S."/>
            <person name="Sklodowska A."/>
            <person name="Dziewit L."/>
            <person name="Drewniak L."/>
        </authorList>
    </citation>
    <scope>NUCLEOTIDE SEQUENCE</scope>
    <source>
        <strain evidence="5">M14</strain>
        <plasmid evidence="5">pSinB</plasmid>
    </source>
</reference>
<gene>
    <name evidence="5" type="ORF">pSinB_046</name>
</gene>
<dbReference type="Gene3D" id="3.30.70.360">
    <property type="match status" value="1"/>
</dbReference>
<dbReference type="NCBIfam" id="NF005478">
    <property type="entry name" value="PRK07079.1"/>
    <property type="match status" value="1"/>
</dbReference>
<feature type="domain" description="Peptidase M20 dimerisation" evidence="4">
    <location>
        <begin position="207"/>
        <end position="355"/>
    </location>
</feature>
<dbReference type="PANTHER" id="PTHR43270:SF12">
    <property type="entry name" value="SUCCINYL-DIAMINOPIMELATE DESUCCINYLASE"/>
    <property type="match status" value="1"/>
</dbReference>
<keyword evidence="1" id="KW-0645">Protease</keyword>
<protein>
    <recommendedName>
        <fullName evidence="4">Peptidase M20 dimerisation domain-containing protein</fullName>
    </recommendedName>
</protein>
<name>A0A142BPA4_9HYPH</name>
<dbReference type="Pfam" id="PF07687">
    <property type="entry name" value="M20_dimer"/>
    <property type="match status" value="1"/>
</dbReference>
<geneLocation type="plasmid" evidence="5">
    <name>pSinB</name>
</geneLocation>
<dbReference type="AlphaFoldDB" id="A0A142BPA4"/>
<dbReference type="SUPFAM" id="SSF53187">
    <property type="entry name" value="Zn-dependent exopeptidases"/>
    <property type="match status" value="1"/>
</dbReference>
<dbReference type="InterPro" id="IPR002933">
    <property type="entry name" value="Peptidase_M20"/>
</dbReference>
<dbReference type="PANTHER" id="PTHR43270">
    <property type="entry name" value="BETA-ALA-HIS DIPEPTIDASE"/>
    <property type="match status" value="1"/>
</dbReference>
<dbReference type="EMBL" id="KU140623">
    <property type="protein sequence ID" value="AMP34912.1"/>
    <property type="molecule type" value="Genomic_DNA"/>
</dbReference>
<dbReference type="GO" id="GO:0006508">
    <property type="term" value="P:proteolysis"/>
    <property type="evidence" value="ECO:0007669"/>
    <property type="project" value="UniProtKB-KW"/>
</dbReference>
<evidence type="ECO:0000259" key="4">
    <source>
        <dbReference type="Pfam" id="PF07687"/>
    </source>
</evidence>
<sequence length="468" mass="50207">MSRIMSRDQSIATAVAYLANGRFLADLTRRVAIATESQNPARRPECVRYLNEFRLDLTSLGFTGDILDNPDPMGGPLLIARRDEAGHLPTLLVYGHADVVAGMEGAWSNGRDPWRVSVEGDRLYGRGTADNKGQHTIVMLALEAVLATRGSLGFNVVVLIETSEETGSAGLHQICSEHRSKLKADWLISSDGPRLARDRATLDGGTRGTVDFDLICDLRAGAHHSGNWGGLIANPAVILANAISSLVSATGQINVRGILPTEVPPGVMAALGRIELQAESGGPELDGWWGEPGLTPSQRVFGWTALEVLAMTAGTPALPINAIPPRASARLQIRYTVDTDPAGFMQTIRAYLDENGFGNVAVVPKATELEWGATRLDPEHPLMRWAAASVRRTTAVEPTILPNAGGSLPNDCFADLLGIPTVWVPHSYSGCCQHAPDEHLLTPLVAEGLAIMAGLFWDLGTDDRPERF</sequence>
<dbReference type="Pfam" id="PF01546">
    <property type="entry name" value="Peptidase_M20"/>
    <property type="match status" value="1"/>
</dbReference>